<proteinExistence type="predicted"/>
<keyword evidence="3 6" id="KW-0812">Transmembrane</keyword>
<dbReference type="PANTHER" id="PTHR23505">
    <property type="entry name" value="SPINSTER"/>
    <property type="match status" value="1"/>
</dbReference>
<feature type="transmembrane region" description="Helical" evidence="6">
    <location>
        <begin position="83"/>
        <end position="104"/>
    </location>
</feature>
<feature type="transmembrane region" description="Helical" evidence="6">
    <location>
        <begin position="51"/>
        <end position="71"/>
    </location>
</feature>
<organism evidence="8">
    <name type="scientific">marine metagenome</name>
    <dbReference type="NCBI Taxonomy" id="408172"/>
    <lineage>
        <taxon>unclassified sequences</taxon>
        <taxon>metagenomes</taxon>
        <taxon>ecological metagenomes</taxon>
    </lineage>
</organism>
<evidence type="ECO:0000256" key="5">
    <source>
        <dbReference type="ARBA" id="ARBA00023136"/>
    </source>
</evidence>
<dbReference type="SUPFAM" id="SSF103473">
    <property type="entry name" value="MFS general substrate transporter"/>
    <property type="match status" value="1"/>
</dbReference>
<evidence type="ECO:0000256" key="1">
    <source>
        <dbReference type="ARBA" id="ARBA00004141"/>
    </source>
</evidence>
<sequence>MLVENENTRFVRNYALGTLVLVYTFNFIDRQILSILLEAIKLDLKLSDTQLGFLTGFAFAVFYATLGIPIAKYADKGNRRNVISLAVAIWSLMTAFSGLALNFFHLLAARIGVGIGEAGCSPPAHSMIADYFPAEKRATALGVYSLGIPFGIMFGLFAGGWINEFFGWRLAFFVVGVPGLLIALLFRFTVKEPIRGAAEGRVVSDDQPTVLETIRYLLKKKSFLHLAFGASLAAFVGYGLISWFPSFLQRSYGMQTGEIGTYLGLVLGIPGGIGIFFGGYVADYFGAKDPRWYLWTVAIAMLITAPLYVSVYLGSTAYMAFFWLIFAVGIGNFYQATSFSQTQGIVEIRMRSVAAAILLFIINIIGLGLGPQVVGILSDYLRPTYGNESLRYSLLILSTLKIWSAYHYYLAGKHLKKDLATD</sequence>
<dbReference type="PROSITE" id="PS50850">
    <property type="entry name" value="MFS"/>
    <property type="match status" value="1"/>
</dbReference>
<accession>A0A382BCG1</accession>
<feature type="transmembrane region" description="Helical" evidence="6">
    <location>
        <begin position="317"/>
        <end position="334"/>
    </location>
</feature>
<feature type="transmembrane region" description="Helical" evidence="6">
    <location>
        <begin position="292"/>
        <end position="311"/>
    </location>
</feature>
<feature type="transmembrane region" description="Helical" evidence="6">
    <location>
        <begin position="355"/>
        <end position="378"/>
    </location>
</feature>
<keyword evidence="4 6" id="KW-1133">Transmembrane helix</keyword>
<feature type="transmembrane region" description="Helical" evidence="6">
    <location>
        <begin position="223"/>
        <end position="244"/>
    </location>
</feature>
<keyword evidence="5 6" id="KW-0472">Membrane</keyword>
<dbReference type="CDD" id="cd17328">
    <property type="entry name" value="MFS_spinster_like"/>
    <property type="match status" value="1"/>
</dbReference>
<dbReference type="EMBL" id="UINC01029201">
    <property type="protein sequence ID" value="SVB11530.1"/>
    <property type="molecule type" value="Genomic_DNA"/>
</dbReference>
<dbReference type="InterPro" id="IPR011701">
    <property type="entry name" value="MFS"/>
</dbReference>
<dbReference type="InterPro" id="IPR044770">
    <property type="entry name" value="MFS_spinster-like"/>
</dbReference>
<dbReference type="GO" id="GO:0016020">
    <property type="term" value="C:membrane"/>
    <property type="evidence" value="ECO:0007669"/>
    <property type="project" value="UniProtKB-SubCell"/>
</dbReference>
<feature type="transmembrane region" description="Helical" evidence="6">
    <location>
        <begin position="141"/>
        <end position="162"/>
    </location>
</feature>
<dbReference type="AlphaFoldDB" id="A0A382BCG1"/>
<feature type="transmembrane region" description="Helical" evidence="6">
    <location>
        <begin position="259"/>
        <end position="280"/>
    </location>
</feature>
<dbReference type="PANTHER" id="PTHR23505:SF79">
    <property type="entry name" value="PROTEIN SPINSTER"/>
    <property type="match status" value="1"/>
</dbReference>
<feature type="transmembrane region" description="Helical" evidence="6">
    <location>
        <begin position="168"/>
        <end position="186"/>
    </location>
</feature>
<evidence type="ECO:0000259" key="7">
    <source>
        <dbReference type="PROSITE" id="PS50850"/>
    </source>
</evidence>
<evidence type="ECO:0000256" key="6">
    <source>
        <dbReference type="SAM" id="Phobius"/>
    </source>
</evidence>
<dbReference type="Pfam" id="PF07690">
    <property type="entry name" value="MFS_1"/>
    <property type="match status" value="1"/>
</dbReference>
<feature type="transmembrane region" description="Helical" evidence="6">
    <location>
        <begin position="390"/>
        <end position="409"/>
    </location>
</feature>
<comment type="subcellular location">
    <subcellularLocation>
        <location evidence="1">Membrane</location>
        <topology evidence="1">Multi-pass membrane protein</topology>
    </subcellularLocation>
</comment>
<protein>
    <recommendedName>
        <fullName evidence="7">Major facilitator superfamily (MFS) profile domain-containing protein</fullName>
    </recommendedName>
</protein>
<name>A0A382BCG1_9ZZZZ</name>
<dbReference type="InterPro" id="IPR020846">
    <property type="entry name" value="MFS_dom"/>
</dbReference>
<dbReference type="Gene3D" id="1.20.1250.20">
    <property type="entry name" value="MFS general substrate transporter like domains"/>
    <property type="match status" value="1"/>
</dbReference>
<evidence type="ECO:0000256" key="2">
    <source>
        <dbReference type="ARBA" id="ARBA00022448"/>
    </source>
</evidence>
<dbReference type="InterPro" id="IPR036259">
    <property type="entry name" value="MFS_trans_sf"/>
</dbReference>
<evidence type="ECO:0000313" key="8">
    <source>
        <dbReference type="EMBL" id="SVB11530.1"/>
    </source>
</evidence>
<evidence type="ECO:0000256" key="4">
    <source>
        <dbReference type="ARBA" id="ARBA00022989"/>
    </source>
</evidence>
<dbReference type="GO" id="GO:0022857">
    <property type="term" value="F:transmembrane transporter activity"/>
    <property type="evidence" value="ECO:0007669"/>
    <property type="project" value="InterPro"/>
</dbReference>
<keyword evidence="2" id="KW-0813">Transport</keyword>
<feature type="domain" description="Major facilitator superfamily (MFS) profile" evidence="7">
    <location>
        <begin position="15"/>
        <end position="416"/>
    </location>
</feature>
<gene>
    <name evidence="8" type="ORF">METZ01_LOCUS164384</name>
</gene>
<evidence type="ECO:0000256" key="3">
    <source>
        <dbReference type="ARBA" id="ARBA00022692"/>
    </source>
</evidence>
<reference evidence="8" key="1">
    <citation type="submission" date="2018-05" db="EMBL/GenBank/DDBJ databases">
        <authorList>
            <person name="Lanie J.A."/>
            <person name="Ng W.-L."/>
            <person name="Kazmierczak K.M."/>
            <person name="Andrzejewski T.M."/>
            <person name="Davidsen T.M."/>
            <person name="Wayne K.J."/>
            <person name="Tettelin H."/>
            <person name="Glass J.I."/>
            <person name="Rusch D."/>
            <person name="Podicherti R."/>
            <person name="Tsui H.-C.T."/>
            <person name="Winkler M.E."/>
        </authorList>
    </citation>
    <scope>NUCLEOTIDE SEQUENCE</scope>
</reference>